<dbReference type="EMBL" id="LAZR01000049">
    <property type="protein sequence ID" value="KKN98950.1"/>
    <property type="molecule type" value="Genomic_DNA"/>
</dbReference>
<organism evidence="1">
    <name type="scientific">marine sediment metagenome</name>
    <dbReference type="NCBI Taxonomy" id="412755"/>
    <lineage>
        <taxon>unclassified sequences</taxon>
        <taxon>metagenomes</taxon>
        <taxon>ecological metagenomes</taxon>
    </lineage>
</organism>
<proteinExistence type="predicted"/>
<gene>
    <name evidence="1" type="ORF">LCGC14_0141950</name>
</gene>
<reference evidence="1" key="1">
    <citation type="journal article" date="2015" name="Nature">
        <title>Complex archaea that bridge the gap between prokaryotes and eukaryotes.</title>
        <authorList>
            <person name="Spang A."/>
            <person name="Saw J.H."/>
            <person name="Jorgensen S.L."/>
            <person name="Zaremba-Niedzwiedzka K."/>
            <person name="Martijn J."/>
            <person name="Lind A.E."/>
            <person name="van Eijk R."/>
            <person name="Schleper C."/>
            <person name="Guy L."/>
            <person name="Ettema T.J."/>
        </authorList>
    </citation>
    <scope>NUCLEOTIDE SEQUENCE</scope>
</reference>
<sequence length="132" mass="14990">MTQIDHAIHIKTIFCDLDGCVFKHQGDIGAIMSNSCELLPGVKEAFKQWGHKGYTLVITTGRPGSMRKTTEDQMRKAGLWWNHLIMDLPRGPRMVINDVKPERKGVDTALCVNLERNKGMEGDEFLKCRYLS</sequence>
<name>A0A0F9V151_9ZZZZ</name>
<dbReference type="Gene3D" id="3.40.50.1000">
    <property type="entry name" value="HAD superfamily/HAD-like"/>
    <property type="match status" value="1"/>
</dbReference>
<accession>A0A0F9V151</accession>
<dbReference type="InterPro" id="IPR023214">
    <property type="entry name" value="HAD_sf"/>
</dbReference>
<protein>
    <recommendedName>
        <fullName evidence="2">Capsule biosynthesis phosphatase</fullName>
    </recommendedName>
</protein>
<dbReference type="InterPro" id="IPR036412">
    <property type="entry name" value="HAD-like_sf"/>
</dbReference>
<evidence type="ECO:0000313" key="1">
    <source>
        <dbReference type="EMBL" id="KKN98950.1"/>
    </source>
</evidence>
<dbReference type="AlphaFoldDB" id="A0A0F9V151"/>
<comment type="caution">
    <text evidence="1">The sequence shown here is derived from an EMBL/GenBank/DDBJ whole genome shotgun (WGS) entry which is preliminary data.</text>
</comment>
<evidence type="ECO:0008006" key="2">
    <source>
        <dbReference type="Google" id="ProtNLM"/>
    </source>
</evidence>
<dbReference type="SUPFAM" id="SSF56784">
    <property type="entry name" value="HAD-like"/>
    <property type="match status" value="1"/>
</dbReference>